<evidence type="ECO:0000313" key="3">
    <source>
        <dbReference type="Proteomes" id="UP000031366"/>
    </source>
</evidence>
<dbReference type="EMBL" id="AYSO01000018">
    <property type="protein sequence ID" value="KIE45891.1"/>
    <property type="molecule type" value="Genomic_DNA"/>
</dbReference>
<dbReference type="InterPro" id="IPR025668">
    <property type="entry name" value="Tnp_DDE_dom"/>
</dbReference>
<name>A0A0C1R5Y0_9CLOT</name>
<feature type="domain" description="Transposase DDE" evidence="1">
    <location>
        <begin position="119"/>
        <end position="266"/>
    </location>
</feature>
<gene>
    <name evidence="2" type="ORF">U732_2439</name>
</gene>
<organism evidence="2 3">
    <name type="scientific">Clostridium argentinense CDC 2741</name>
    <dbReference type="NCBI Taxonomy" id="1418104"/>
    <lineage>
        <taxon>Bacteria</taxon>
        <taxon>Bacillati</taxon>
        <taxon>Bacillota</taxon>
        <taxon>Clostridia</taxon>
        <taxon>Eubacteriales</taxon>
        <taxon>Clostridiaceae</taxon>
        <taxon>Clostridium</taxon>
    </lineage>
</organism>
<protein>
    <submittedName>
        <fullName evidence="2">Transposase DDE domain protein</fullName>
    </submittedName>
</protein>
<reference evidence="2 3" key="1">
    <citation type="journal article" date="2015" name="Infect. Genet. Evol.">
        <title>Genomic sequences of six botulinum neurotoxin-producing strains representing three clostridial species illustrate the mobility and diversity of botulinum neurotoxin genes.</title>
        <authorList>
            <person name="Smith T.J."/>
            <person name="Hill K.K."/>
            <person name="Xie G."/>
            <person name="Foley B.T."/>
            <person name="Williamson C.H."/>
            <person name="Foster J.T."/>
            <person name="Johnson S.L."/>
            <person name="Chertkov O."/>
            <person name="Teshima H."/>
            <person name="Gibbons H.S."/>
            <person name="Johnsky L.A."/>
            <person name="Karavis M.A."/>
            <person name="Smith L.A."/>
        </authorList>
    </citation>
    <scope>NUCLEOTIDE SEQUENCE [LARGE SCALE GENOMIC DNA]</scope>
    <source>
        <strain evidence="2 3">CDC 2741</strain>
    </source>
</reference>
<dbReference type="AlphaFoldDB" id="A0A0C1R5Y0"/>
<evidence type="ECO:0000313" key="2">
    <source>
        <dbReference type="EMBL" id="KIE45891.1"/>
    </source>
</evidence>
<dbReference type="OrthoDB" id="57240at2"/>
<sequence>MLELNKNSTITINDLKDFITVIYVIIDDIYQKVTPAYIKYRRNIDKAIMSDSEIITLSLVGELLTIDSEKAWFGFSRKNLRDLFPKFCTRTRFHRTRKSLFKVVEVIRKELTSFLNYQHDQVRIIDSMPIPVCDFGRAHFHRSFKSEAAYGKCASKKQTYYGFKLHAIIALDGYISDFILTPADTDDRVAIWDLTATAPFTTVIGDKGYIGESLALHLKSENHINLVTIKRTNSKVKVSKQFRRMIFKARRRVETSFSQLSGQLNIQRVLAKSMWGLVSRITNKILAHNLCFFINKILNINPNIAKIKDLIFG</sequence>
<accession>A0A0C1R5Y0</accession>
<dbReference type="Pfam" id="PF13612">
    <property type="entry name" value="DDE_Tnp_1_3"/>
    <property type="match status" value="1"/>
</dbReference>
<comment type="caution">
    <text evidence="2">The sequence shown here is derived from an EMBL/GenBank/DDBJ whole genome shotgun (WGS) entry which is preliminary data.</text>
</comment>
<dbReference type="NCBIfam" id="NF033520">
    <property type="entry name" value="transpos_IS982"/>
    <property type="match status" value="1"/>
</dbReference>
<dbReference type="RefSeq" id="WP_039634793.1">
    <property type="nucleotide sequence ID" value="NZ_AYSO01000018.1"/>
</dbReference>
<proteinExistence type="predicted"/>
<evidence type="ECO:0000259" key="1">
    <source>
        <dbReference type="Pfam" id="PF13612"/>
    </source>
</evidence>
<keyword evidence="3" id="KW-1185">Reference proteome</keyword>
<dbReference type="Proteomes" id="UP000031366">
    <property type="component" value="Unassembled WGS sequence"/>
</dbReference>